<dbReference type="EMBL" id="CP003344">
    <property type="protein sequence ID" value="AGA70490.1"/>
    <property type="molecule type" value="Genomic_DNA"/>
</dbReference>
<dbReference type="InterPro" id="IPR009695">
    <property type="entry name" value="Diacylglyc_glucosyltr_N"/>
</dbReference>
<dbReference type="RefSeq" id="WP_015263451.1">
    <property type="nucleotide sequence ID" value="NC_019903.1"/>
</dbReference>
<evidence type="ECO:0000313" key="8">
    <source>
        <dbReference type="Proteomes" id="UP000010797"/>
    </source>
</evidence>
<keyword evidence="8" id="KW-1185">Reference proteome</keyword>
<accession>L0FBV0</accession>
<dbReference type="HOGENOM" id="CLU_028367_0_1_9"/>
<dbReference type="GO" id="GO:0009247">
    <property type="term" value="P:glycolipid biosynthetic process"/>
    <property type="evidence" value="ECO:0007669"/>
    <property type="project" value="InterPro"/>
</dbReference>
<proteinExistence type="inferred from homology"/>
<dbReference type="PANTHER" id="PTHR43025">
    <property type="entry name" value="MONOGALACTOSYLDIACYLGLYCEROL SYNTHASE"/>
    <property type="match status" value="1"/>
</dbReference>
<reference evidence="8" key="1">
    <citation type="submission" date="2012-02" db="EMBL/GenBank/DDBJ databases">
        <title>Complete sequence of Desulfitobacterium dichloroeliminans LMG P-21439.</title>
        <authorList>
            <person name="Lucas S."/>
            <person name="Han J."/>
            <person name="Lapidus A."/>
            <person name="Cheng J.-F."/>
            <person name="Goodwin L."/>
            <person name="Pitluck S."/>
            <person name="Peters L."/>
            <person name="Ovchinnikova G."/>
            <person name="Teshima H."/>
            <person name="Detter J.C."/>
            <person name="Han C."/>
            <person name="Tapia R."/>
            <person name="Land M."/>
            <person name="Hauser L."/>
            <person name="Kyrpides N."/>
            <person name="Ivanova N."/>
            <person name="Pagani I."/>
            <person name="Kruse T."/>
            <person name="de Vos W.M."/>
            <person name="Boon N."/>
            <person name="Smidt H."/>
            <person name="Woyke T."/>
        </authorList>
    </citation>
    <scope>NUCLEOTIDE SEQUENCE [LARGE SCALE GENOMIC DNA]</scope>
    <source>
        <strain evidence="8">LMG P-21439 / DCA1</strain>
    </source>
</reference>
<dbReference type="STRING" id="871963.Desdi_3085"/>
<dbReference type="SUPFAM" id="SSF53756">
    <property type="entry name" value="UDP-Glycosyltransferase/glycogen phosphorylase"/>
    <property type="match status" value="1"/>
</dbReference>
<dbReference type="Proteomes" id="UP000010797">
    <property type="component" value="Chromosome"/>
</dbReference>
<dbReference type="InterPro" id="IPR050519">
    <property type="entry name" value="Glycosyltransf_28_UgtP"/>
</dbReference>
<feature type="domain" description="Glycosyl transferase family 28 C-terminal" evidence="5">
    <location>
        <begin position="207"/>
        <end position="355"/>
    </location>
</feature>
<evidence type="ECO:0000256" key="3">
    <source>
        <dbReference type="ARBA" id="ARBA00022676"/>
    </source>
</evidence>
<dbReference type="OrthoDB" id="9815663at2"/>
<evidence type="ECO:0000256" key="1">
    <source>
        <dbReference type="ARBA" id="ARBA00004370"/>
    </source>
</evidence>
<gene>
    <name evidence="7" type="ordered locus">Desdi_3085</name>
</gene>
<dbReference type="Gene3D" id="3.40.50.2000">
    <property type="entry name" value="Glycogen Phosphorylase B"/>
    <property type="match status" value="1"/>
</dbReference>
<evidence type="ECO:0000256" key="2">
    <source>
        <dbReference type="ARBA" id="ARBA00006962"/>
    </source>
</evidence>
<sequence length="371" mass="41424">MEELRVLVFSATFGAGHIRAAEALIEALREKSPNAEITHLDFLAFISKRFNTLAKNTYIKLIKHTPKLYGMFYYRTSKIRQDSLFQRFINIVGRKEFLDYIKKLNPDVIICTYPVIGVVLGELRNKGVLDCKVASVVTDYGVHSQYIHRGVDLYIVGCQDVYDGLRAEGIAPERIKITGIPVSPKFEQVLDREEVSQRLNLKPIRPTILVMGGAYGVLGGSKQICKLLLNSETSLQILVVCGRDEKLYRTLEGLEGHNPMVCYGYIKNVEELMSVADLIITKAGGLTVSESLTKKLPMIVFKPIPGQEAENAHFLERIGAAKLATTEEELEETITFLLSHPEEIENMRKAAANALPGHASERAVEHILAIL</sequence>
<organism evidence="7 8">
    <name type="scientific">Desulfitobacterium dichloroeliminans (strain LMG P-21439 / DCA1)</name>
    <dbReference type="NCBI Taxonomy" id="871963"/>
    <lineage>
        <taxon>Bacteria</taxon>
        <taxon>Bacillati</taxon>
        <taxon>Bacillota</taxon>
        <taxon>Clostridia</taxon>
        <taxon>Eubacteriales</taxon>
        <taxon>Desulfitobacteriaceae</taxon>
        <taxon>Desulfitobacterium</taxon>
    </lineage>
</organism>
<dbReference type="InterPro" id="IPR007235">
    <property type="entry name" value="Glyco_trans_28_C"/>
</dbReference>
<evidence type="ECO:0000256" key="4">
    <source>
        <dbReference type="ARBA" id="ARBA00022679"/>
    </source>
</evidence>
<name>L0FBV0_DESDL</name>
<dbReference type="Pfam" id="PF06925">
    <property type="entry name" value="MGDG_synth"/>
    <property type="match status" value="1"/>
</dbReference>
<dbReference type="GO" id="GO:0046509">
    <property type="term" value="F:1,2-diacylglycerol 3-beta-galactosyltransferase activity"/>
    <property type="evidence" value="ECO:0007669"/>
    <property type="project" value="UniProtKB-EC"/>
</dbReference>
<dbReference type="eggNOG" id="COG0707">
    <property type="taxonomic scope" value="Bacteria"/>
</dbReference>
<dbReference type="PANTHER" id="PTHR43025:SF3">
    <property type="entry name" value="MONOGALACTOSYLDIACYLGLYCEROL SYNTHASE 1, CHLOROPLASTIC"/>
    <property type="match status" value="1"/>
</dbReference>
<comment type="subcellular location">
    <subcellularLocation>
        <location evidence="1">Membrane</location>
    </subcellularLocation>
</comment>
<dbReference type="KEGG" id="ddl:Desdi_3085"/>
<evidence type="ECO:0000313" key="7">
    <source>
        <dbReference type="EMBL" id="AGA70490.1"/>
    </source>
</evidence>
<keyword evidence="3 7" id="KW-0328">Glycosyltransferase</keyword>
<evidence type="ECO:0000259" key="5">
    <source>
        <dbReference type="Pfam" id="PF04101"/>
    </source>
</evidence>
<feature type="domain" description="Diacylglycerol glucosyltransferase N-terminal" evidence="6">
    <location>
        <begin position="17"/>
        <end position="182"/>
    </location>
</feature>
<protein>
    <submittedName>
        <fullName evidence="7">UDP-N-acetylglucosamine:LPS N-acetylglucosamine transferase</fullName>
        <ecNumber evidence="7">2.4.1.46</ecNumber>
    </submittedName>
</protein>
<evidence type="ECO:0000259" key="6">
    <source>
        <dbReference type="Pfam" id="PF06925"/>
    </source>
</evidence>
<keyword evidence="4 7" id="KW-0808">Transferase</keyword>
<dbReference type="EC" id="2.4.1.46" evidence="7"/>
<dbReference type="Pfam" id="PF04101">
    <property type="entry name" value="Glyco_tran_28_C"/>
    <property type="match status" value="1"/>
</dbReference>
<dbReference type="AlphaFoldDB" id="L0FBV0"/>
<comment type="similarity">
    <text evidence="2">Belongs to the glycosyltransferase 28 family.</text>
</comment>
<dbReference type="GO" id="GO:0016020">
    <property type="term" value="C:membrane"/>
    <property type="evidence" value="ECO:0007669"/>
    <property type="project" value="UniProtKB-SubCell"/>
</dbReference>